<gene>
    <name evidence="20" type="ORF">SAMN05216216_101109</name>
</gene>
<dbReference type="Pfam" id="PF02879">
    <property type="entry name" value="PGM_PMM_II"/>
    <property type="match status" value="1"/>
</dbReference>
<keyword evidence="10 15" id="KW-0460">Magnesium</keyword>
<dbReference type="InterPro" id="IPR005845">
    <property type="entry name" value="A-D-PHexomutase_a/b/a-II"/>
</dbReference>
<keyword evidence="8" id="KW-0597">Phosphoprotein</keyword>
<evidence type="ECO:0000256" key="10">
    <source>
        <dbReference type="ARBA" id="ARBA00022842"/>
    </source>
</evidence>
<dbReference type="RefSeq" id="WP_092983652.1">
    <property type="nucleotide sequence ID" value="NZ_FNFY01000001.1"/>
</dbReference>
<dbReference type="GO" id="GO:0004614">
    <property type="term" value="F:phosphoglucomutase activity"/>
    <property type="evidence" value="ECO:0007669"/>
    <property type="project" value="UniProtKB-EC"/>
</dbReference>
<dbReference type="CDD" id="cd05799">
    <property type="entry name" value="PGM2"/>
    <property type="match status" value="1"/>
</dbReference>
<evidence type="ECO:0000256" key="6">
    <source>
        <dbReference type="ARBA" id="ARBA00012728"/>
    </source>
</evidence>
<name>A0A1G9A465_9BACL</name>
<keyword evidence="11" id="KW-0413">Isomerase</keyword>
<dbReference type="Gene3D" id="3.40.120.10">
    <property type="entry name" value="Alpha-D-Glucose-1,6-Bisphosphate, subunit A, domain 3"/>
    <property type="match status" value="3"/>
</dbReference>
<evidence type="ECO:0000256" key="12">
    <source>
        <dbReference type="ARBA" id="ARBA00039995"/>
    </source>
</evidence>
<comment type="pathway">
    <text evidence="4">Lipid metabolism.</text>
</comment>
<feature type="domain" description="Alpha-D-phosphohexomutase alpha/beta/alpha" evidence="18">
    <location>
        <begin position="199"/>
        <end position="298"/>
    </location>
</feature>
<comment type="cofactor">
    <cofactor evidence="2">
        <name>Mg(2+)</name>
        <dbReference type="ChEBI" id="CHEBI:18420"/>
    </cofactor>
</comment>
<evidence type="ECO:0000259" key="19">
    <source>
        <dbReference type="Pfam" id="PF02880"/>
    </source>
</evidence>
<comment type="pathway">
    <text evidence="3">Glycolipid metabolism; diglucosyl-diacylglycerol biosynthesis.</text>
</comment>
<evidence type="ECO:0000256" key="2">
    <source>
        <dbReference type="ARBA" id="ARBA00001946"/>
    </source>
</evidence>
<dbReference type="PROSITE" id="PS00710">
    <property type="entry name" value="PGM_PMM"/>
    <property type="match status" value="1"/>
</dbReference>
<keyword evidence="7" id="KW-0313">Glucose metabolism</keyword>
<dbReference type="GO" id="GO:0006166">
    <property type="term" value="P:purine ribonucleoside salvage"/>
    <property type="evidence" value="ECO:0007669"/>
    <property type="project" value="TreeGrafter"/>
</dbReference>
<dbReference type="InterPro" id="IPR016055">
    <property type="entry name" value="A-D-PHexomutase_a/b/a-I/II/III"/>
</dbReference>
<protein>
    <recommendedName>
        <fullName evidence="12">Phosphoglucomutase</fullName>
        <ecNumber evidence="6">5.4.2.2</ecNumber>
    </recommendedName>
    <alternativeName>
        <fullName evidence="14">Alpha-phosphoglucomutase</fullName>
    </alternativeName>
    <alternativeName>
        <fullName evidence="13">Glucose phosphomutase</fullName>
    </alternativeName>
</protein>
<evidence type="ECO:0000256" key="5">
    <source>
        <dbReference type="ARBA" id="ARBA00010231"/>
    </source>
</evidence>
<dbReference type="InterPro" id="IPR005846">
    <property type="entry name" value="A-D-PHexomutase_a/b/a-III"/>
</dbReference>
<feature type="domain" description="Alpha-D-phosphohexomutase alpha/beta/alpha" evidence="19">
    <location>
        <begin position="310"/>
        <end position="428"/>
    </location>
</feature>
<evidence type="ECO:0000256" key="15">
    <source>
        <dbReference type="RuleBase" id="RU004326"/>
    </source>
</evidence>
<evidence type="ECO:0000256" key="14">
    <source>
        <dbReference type="ARBA" id="ARBA00041467"/>
    </source>
</evidence>
<keyword evidence="9 15" id="KW-0479">Metal-binding</keyword>
<dbReference type="Gene3D" id="3.30.310.50">
    <property type="entry name" value="Alpha-D-phosphohexomutase, C-terminal domain"/>
    <property type="match status" value="1"/>
</dbReference>
<dbReference type="GO" id="GO:0008973">
    <property type="term" value="F:phosphopentomutase activity"/>
    <property type="evidence" value="ECO:0007669"/>
    <property type="project" value="TreeGrafter"/>
</dbReference>
<proteinExistence type="inferred from homology"/>
<evidence type="ECO:0000256" key="8">
    <source>
        <dbReference type="ARBA" id="ARBA00022553"/>
    </source>
</evidence>
<comment type="similarity">
    <text evidence="5 15">Belongs to the phosphohexose mutase family.</text>
</comment>
<dbReference type="Pfam" id="PF00408">
    <property type="entry name" value="PGM_PMM_IV"/>
    <property type="match status" value="1"/>
</dbReference>
<dbReference type="SUPFAM" id="SSF53738">
    <property type="entry name" value="Phosphoglucomutase, first 3 domains"/>
    <property type="match status" value="3"/>
</dbReference>
<dbReference type="PRINTS" id="PR00509">
    <property type="entry name" value="PGMPMM"/>
</dbReference>
<dbReference type="AlphaFoldDB" id="A0A1G9A465"/>
<dbReference type="Proteomes" id="UP000199008">
    <property type="component" value="Unassembled WGS sequence"/>
</dbReference>
<dbReference type="InterPro" id="IPR005841">
    <property type="entry name" value="Alpha-D-phosphohexomutase_SF"/>
</dbReference>
<comment type="catalytic activity">
    <reaction evidence="1">
        <text>alpha-D-glucose 1-phosphate = alpha-D-glucose 6-phosphate</text>
        <dbReference type="Rhea" id="RHEA:23536"/>
        <dbReference type="ChEBI" id="CHEBI:58225"/>
        <dbReference type="ChEBI" id="CHEBI:58601"/>
        <dbReference type="EC" id="5.4.2.2"/>
    </reaction>
</comment>
<evidence type="ECO:0000259" key="16">
    <source>
        <dbReference type="Pfam" id="PF00408"/>
    </source>
</evidence>
<dbReference type="SUPFAM" id="SSF55957">
    <property type="entry name" value="Phosphoglucomutase, C-terminal domain"/>
    <property type="match status" value="1"/>
</dbReference>
<dbReference type="GO" id="GO:0006006">
    <property type="term" value="P:glucose metabolic process"/>
    <property type="evidence" value="ECO:0007669"/>
    <property type="project" value="UniProtKB-KW"/>
</dbReference>
<dbReference type="EC" id="5.4.2.2" evidence="6"/>
<feature type="domain" description="Alpha-D-phosphohexomutase alpha/beta/alpha" evidence="17">
    <location>
        <begin position="36"/>
        <end position="171"/>
    </location>
</feature>
<dbReference type="PANTHER" id="PTHR45745">
    <property type="entry name" value="PHOSPHOMANNOMUTASE 45A"/>
    <property type="match status" value="1"/>
</dbReference>
<dbReference type="Pfam" id="PF02880">
    <property type="entry name" value="PGM_PMM_III"/>
    <property type="match status" value="1"/>
</dbReference>
<dbReference type="OrthoDB" id="9806956at2"/>
<evidence type="ECO:0000259" key="18">
    <source>
        <dbReference type="Pfam" id="PF02879"/>
    </source>
</evidence>
<dbReference type="PANTHER" id="PTHR45745:SF1">
    <property type="entry name" value="PHOSPHOGLUCOMUTASE 2B-RELATED"/>
    <property type="match status" value="1"/>
</dbReference>
<evidence type="ECO:0000256" key="3">
    <source>
        <dbReference type="ARBA" id="ARBA00005164"/>
    </source>
</evidence>
<evidence type="ECO:0000259" key="17">
    <source>
        <dbReference type="Pfam" id="PF02878"/>
    </source>
</evidence>
<dbReference type="InterPro" id="IPR016066">
    <property type="entry name" value="A-D-PHexomutase_CS"/>
</dbReference>
<dbReference type="EMBL" id="FNFY01000001">
    <property type="protein sequence ID" value="SDK22189.1"/>
    <property type="molecule type" value="Genomic_DNA"/>
</dbReference>
<keyword evidence="21" id="KW-1185">Reference proteome</keyword>
<evidence type="ECO:0000256" key="13">
    <source>
        <dbReference type="ARBA" id="ARBA00041398"/>
    </source>
</evidence>
<feature type="domain" description="Alpha-D-phosphohexomutase C-terminal" evidence="16">
    <location>
        <begin position="499"/>
        <end position="527"/>
    </location>
</feature>
<evidence type="ECO:0000313" key="20">
    <source>
        <dbReference type="EMBL" id="SDK22189.1"/>
    </source>
</evidence>
<sequence>MSRKIWEEYTDNSLITKEMYRAENDADHEDAFISNLKFGTAGIRGKIGLGPNRLNRYTVERFALGLAQSMNEHGQDVVVIGYDIRHLSREFSETIAAVLVKNGVKVYLSEGYITTPELSFFTRSHEADFGIMITASHNPPEYNGIKVYGSDGAQITDVPADELSRKINAIDDFFTIGSVDFDDALAEGRVEHIDYGHYENYQQKVKDLHGQIPESDLKVVFSSLHGTALPLTQYLLEALGFNNLTLVDKECEADSDFTHVTSANPEDTDAFTGARAIGEDKNADLLIATDPDADRIGIEVLHDGEYVHLNGNQLGAILLYNRLKNTEFEKTPVVVKSVVTSDLSKKIAEKFGAEIIEVLTGFKYIGQVALELEEDAERKFAFGYEESYGYLFSDFVRDKDAIQIVPAIVKLASSLKNDDVTLVDYLNGIYDEFGRRMEKMISHKFEGIQGREKISEIMDQFRRNTPTEIEGRKVICVEDFHYGDRRLASGEMEAIDLPKADVIKIHFEDGWIALRPSGTEPKIKLYVSLDTNHINEEAKIINDMVFGV</sequence>
<evidence type="ECO:0000313" key="21">
    <source>
        <dbReference type="Proteomes" id="UP000199008"/>
    </source>
</evidence>
<accession>A0A1G9A465</accession>
<dbReference type="InterPro" id="IPR036900">
    <property type="entry name" value="A-D-PHexomutase_C_sf"/>
</dbReference>
<reference evidence="21" key="1">
    <citation type="submission" date="2016-10" db="EMBL/GenBank/DDBJ databases">
        <authorList>
            <person name="Varghese N."/>
            <person name="Submissions S."/>
        </authorList>
    </citation>
    <scope>NUCLEOTIDE SEQUENCE [LARGE SCALE GENOMIC DNA]</scope>
    <source>
        <strain evidence="21">CGMCC 1.8895</strain>
    </source>
</reference>
<dbReference type="GO" id="GO:0000287">
    <property type="term" value="F:magnesium ion binding"/>
    <property type="evidence" value="ECO:0007669"/>
    <property type="project" value="InterPro"/>
</dbReference>
<evidence type="ECO:0000256" key="11">
    <source>
        <dbReference type="ARBA" id="ARBA00023235"/>
    </source>
</evidence>
<dbReference type="InterPro" id="IPR005844">
    <property type="entry name" value="A-D-PHexomutase_a/b/a-I"/>
</dbReference>
<dbReference type="STRING" id="576118.SAMN05216216_101109"/>
<evidence type="ECO:0000256" key="7">
    <source>
        <dbReference type="ARBA" id="ARBA00022526"/>
    </source>
</evidence>
<evidence type="ECO:0000256" key="1">
    <source>
        <dbReference type="ARBA" id="ARBA00000443"/>
    </source>
</evidence>
<organism evidence="20 21">
    <name type="scientific">Lacicoccus qingdaonensis</name>
    <dbReference type="NCBI Taxonomy" id="576118"/>
    <lineage>
        <taxon>Bacteria</taxon>
        <taxon>Bacillati</taxon>
        <taxon>Bacillota</taxon>
        <taxon>Bacilli</taxon>
        <taxon>Bacillales</taxon>
        <taxon>Salinicoccaceae</taxon>
        <taxon>Lacicoccus</taxon>
    </lineage>
</organism>
<dbReference type="Pfam" id="PF02878">
    <property type="entry name" value="PGM_PMM_I"/>
    <property type="match status" value="1"/>
</dbReference>
<keyword evidence="7" id="KW-0119">Carbohydrate metabolism</keyword>
<dbReference type="InterPro" id="IPR005843">
    <property type="entry name" value="A-D-PHexomutase_C"/>
</dbReference>
<evidence type="ECO:0000256" key="9">
    <source>
        <dbReference type="ARBA" id="ARBA00022723"/>
    </source>
</evidence>
<evidence type="ECO:0000256" key="4">
    <source>
        <dbReference type="ARBA" id="ARBA00005189"/>
    </source>
</evidence>